<keyword evidence="2" id="KW-1185">Reference proteome</keyword>
<name>A0A8J2XSL9_9BACT</name>
<dbReference type="InterPro" id="IPR024997">
    <property type="entry name" value="DUF3892"/>
</dbReference>
<evidence type="ECO:0008006" key="3">
    <source>
        <dbReference type="Google" id="ProtNLM"/>
    </source>
</evidence>
<organism evidence="1 2">
    <name type="scientific">Puia dinghuensis</name>
    <dbReference type="NCBI Taxonomy" id="1792502"/>
    <lineage>
        <taxon>Bacteria</taxon>
        <taxon>Pseudomonadati</taxon>
        <taxon>Bacteroidota</taxon>
        <taxon>Chitinophagia</taxon>
        <taxon>Chitinophagales</taxon>
        <taxon>Chitinophagaceae</taxon>
        <taxon>Puia</taxon>
    </lineage>
</organism>
<dbReference type="Pfam" id="PF13031">
    <property type="entry name" value="DUF3892"/>
    <property type="match status" value="1"/>
</dbReference>
<dbReference type="AlphaFoldDB" id="A0A8J2XSL9"/>
<reference evidence="1" key="1">
    <citation type="journal article" date="2014" name="Int. J. Syst. Evol. Microbiol.">
        <title>Complete genome sequence of Corynebacterium casei LMG S-19264T (=DSM 44701T), isolated from a smear-ripened cheese.</title>
        <authorList>
            <consortium name="US DOE Joint Genome Institute (JGI-PGF)"/>
            <person name="Walter F."/>
            <person name="Albersmeier A."/>
            <person name="Kalinowski J."/>
            <person name="Ruckert C."/>
        </authorList>
    </citation>
    <scope>NUCLEOTIDE SEQUENCE</scope>
    <source>
        <strain evidence="1">CGMCC 1.15448</strain>
    </source>
</reference>
<reference evidence="1" key="2">
    <citation type="submission" date="2020-09" db="EMBL/GenBank/DDBJ databases">
        <authorList>
            <person name="Sun Q."/>
            <person name="Zhou Y."/>
        </authorList>
    </citation>
    <scope>NUCLEOTIDE SEQUENCE</scope>
    <source>
        <strain evidence="1">CGMCC 1.15448</strain>
    </source>
</reference>
<accession>A0A8J2XSL9</accession>
<gene>
    <name evidence="1" type="ORF">GCM10011511_19560</name>
</gene>
<dbReference type="EMBL" id="BMJC01000002">
    <property type="protein sequence ID" value="GGA96347.1"/>
    <property type="molecule type" value="Genomic_DNA"/>
</dbReference>
<evidence type="ECO:0000313" key="1">
    <source>
        <dbReference type="EMBL" id="GGA96347.1"/>
    </source>
</evidence>
<sequence length="99" mass="10889">MAVRITCIRKGTGFYENQHTAITDLGWINEETKVSGLSTRLQIYEFLEQGGQAYVVDPFGVRAYLTRAQTDQGTKFVKTAKDQSTADNLLNLGPCAGSL</sequence>
<dbReference type="RefSeq" id="WP_188931019.1">
    <property type="nucleotide sequence ID" value="NZ_BMJC01000002.1"/>
</dbReference>
<protein>
    <recommendedName>
        <fullName evidence="3">DUF3892 domain-containing protein</fullName>
    </recommendedName>
</protein>
<proteinExistence type="predicted"/>
<comment type="caution">
    <text evidence="1">The sequence shown here is derived from an EMBL/GenBank/DDBJ whole genome shotgun (WGS) entry which is preliminary data.</text>
</comment>
<evidence type="ECO:0000313" key="2">
    <source>
        <dbReference type="Proteomes" id="UP000607559"/>
    </source>
</evidence>
<dbReference type="Proteomes" id="UP000607559">
    <property type="component" value="Unassembled WGS sequence"/>
</dbReference>